<gene>
    <name evidence="1" type="ORF">BGZ95_002850</name>
</gene>
<feature type="non-terminal residue" evidence="1">
    <location>
        <position position="316"/>
    </location>
</feature>
<proteinExistence type="predicted"/>
<evidence type="ECO:0000313" key="2">
    <source>
        <dbReference type="Proteomes" id="UP001194580"/>
    </source>
</evidence>
<name>A0AAD4D4Z0_9FUNG</name>
<reference evidence="1" key="1">
    <citation type="journal article" date="2020" name="Fungal Divers.">
        <title>Resolving the Mortierellaceae phylogeny through synthesis of multi-gene phylogenetics and phylogenomics.</title>
        <authorList>
            <person name="Vandepol N."/>
            <person name="Liber J."/>
            <person name="Desiro A."/>
            <person name="Na H."/>
            <person name="Kennedy M."/>
            <person name="Barry K."/>
            <person name="Grigoriev I.V."/>
            <person name="Miller A.N."/>
            <person name="O'Donnell K."/>
            <person name="Stajich J.E."/>
            <person name="Bonito G."/>
        </authorList>
    </citation>
    <scope>NUCLEOTIDE SEQUENCE</scope>
    <source>
        <strain evidence="1">NRRL 28262</strain>
    </source>
</reference>
<dbReference type="AlphaFoldDB" id="A0AAD4D4Z0"/>
<organism evidence="1 2">
    <name type="scientific">Linnemannia exigua</name>
    <dbReference type="NCBI Taxonomy" id="604196"/>
    <lineage>
        <taxon>Eukaryota</taxon>
        <taxon>Fungi</taxon>
        <taxon>Fungi incertae sedis</taxon>
        <taxon>Mucoromycota</taxon>
        <taxon>Mortierellomycotina</taxon>
        <taxon>Mortierellomycetes</taxon>
        <taxon>Mortierellales</taxon>
        <taxon>Mortierellaceae</taxon>
        <taxon>Linnemannia</taxon>
    </lineage>
</organism>
<sequence length="316" mass="36147">MSQIVVYQASLGLSWSLQGEERILIESAFARLRKISDGAAAGKTTVSTVVDEPFVFQAICNFIQEEDEEFYRQFMNQYGDPTGENFELHAPLDLIYAFHKKQLKQEMFSFLKSVGTPIAAFGAVSFPTHLFAHGHLATIVGWKEYKWRGTEYKGMLTMNDFMEAHYKNGSRKDNQLVPPFYYPEPSHSGLDIVFVLQINDQLYPVFVRTTKFFGDNNVMSPENAEDARLTVHETHIKTRYLPNLAMYCPGGKYLSLLYYIHSTIDKKSIETETGAADRRDNHVWDYTDDGDDNMRLTQLLMIIDESNIRDFVPGGV</sequence>
<accession>A0AAD4D4Z0</accession>
<evidence type="ECO:0000313" key="1">
    <source>
        <dbReference type="EMBL" id="KAG0267443.1"/>
    </source>
</evidence>
<dbReference type="EMBL" id="JAAAIL010001620">
    <property type="protein sequence ID" value="KAG0267443.1"/>
    <property type="molecule type" value="Genomic_DNA"/>
</dbReference>
<keyword evidence="2" id="KW-1185">Reference proteome</keyword>
<protein>
    <submittedName>
        <fullName evidence="1">Uncharacterized protein</fullName>
    </submittedName>
</protein>
<comment type="caution">
    <text evidence="1">The sequence shown here is derived from an EMBL/GenBank/DDBJ whole genome shotgun (WGS) entry which is preliminary data.</text>
</comment>
<dbReference type="Proteomes" id="UP001194580">
    <property type="component" value="Unassembled WGS sequence"/>
</dbReference>